<evidence type="ECO:0000313" key="4">
    <source>
        <dbReference type="Proteomes" id="UP000033588"/>
    </source>
</evidence>
<gene>
    <name evidence="3" type="ORF">VC35_18060</name>
</gene>
<keyword evidence="2" id="KW-0732">Signal</keyword>
<feature type="chain" id="PRO_5002478884" evidence="2">
    <location>
        <begin position="30"/>
        <end position="137"/>
    </location>
</feature>
<dbReference type="EMBL" id="LACC01000022">
    <property type="protein sequence ID" value="KJZ44325.1"/>
    <property type="molecule type" value="Genomic_DNA"/>
</dbReference>
<feature type="signal peptide" evidence="2">
    <location>
        <begin position="1"/>
        <end position="29"/>
    </location>
</feature>
<feature type="region of interest" description="Disordered" evidence="1">
    <location>
        <begin position="102"/>
        <end position="128"/>
    </location>
</feature>
<dbReference type="OrthoDB" id="7156875at2"/>
<protein>
    <submittedName>
        <fullName evidence="3">Uncharacterized protein</fullName>
    </submittedName>
</protein>
<reference evidence="3 4" key="1">
    <citation type="submission" date="2015-03" db="EMBL/GenBank/DDBJ databases">
        <title>Comparative genomics of Pseudomonas insights into diversity of traits involved in vanlence and defense.</title>
        <authorList>
            <person name="Qin Y."/>
        </authorList>
    </citation>
    <scope>NUCLEOTIDE SEQUENCE [LARGE SCALE GENOMIC DNA]</scope>
    <source>
        <strain evidence="3 4">C8</strain>
    </source>
</reference>
<evidence type="ECO:0000256" key="2">
    <source>
        <dbReference type="SAM" id="SignalP"/>
    </source>
</evidence>
<dbReference type="AlphaFoldDB" id="A0A0F4TK21"/>
<name>A0A0F4TK21_PSEFL</name>
<evidence type="ECO:0000256" key="1">
    <source>
        <dbReference type="SAM" id="MobiDB-lite"/>
    </source>
</evidence>
<comment type="caution">
    <text evidence="3">The sequence shown here is derived from an EMBL/GenBank/DDBJ whole genome shotgun (WGS) entry which is preliminary data.</text>
</comment>
<organism evidence="3 4">
    <name type="scientific">Pseudomonas fluorescens</name>
    <dbReference type="NCBI Taxonomy" id="294"/>
    <lineage>
        <taxon>Bacteria</taxon>
        <taxon>Pseudomonadati</taxon>
        <taxon>Pseudomonadota</taxon>
        <taxon>Gammaproteobacteria</taxon>
        <taxon>Pseudomonadales</taxon>
        <taxon>Pseudomonadaceae</taxon>
        <taxon>Pseudomonas</taxon>
    </lineage>
</organism>
<dbReference type="RefSeq" id="WP_046041784.1">
    <property type="nucleotide sequence ID" value="NZ_LACC01000022.1"/>
</dbReference>
<evidence type="ECO:0000313" key="3">
    <source>
        <dbReference type="EMBL" id="KJZ44325.1"/>
    </source>
</evidence>
<dbReference type="PATRIC" id="fig|294.132.peg.2783"/>
<proteinExistence type="predicted"/>
<dbReference type="Proteomes" id="UP000033588">
    <property type="component" value="Unassembled WGS sequence"/>
</dbReference>
<sequence length="137" mass="14532">MRSTERPARLWSQLFGVVVALDLSMSAHAATSADSPALNRPTCLANGNWYGFYHSNQGLKAVCLKLPEAISVKMLDSNADGVVDNSDTLSDGVIFIGEHSTQDASDNGGAVNDSTGDGTAGMDKSGGSRRIMWRQIQ</sequence>
<accession>A0A0F4TK21</accession>